<dbReference type="EMBL" id="VUNI01000031">
    <property type="protein sequence ID" value="MST75937.1"/>
    <property type="molecule type" value="Genomic_DNA"/>
</dbReference>
<dbReference type="Pfam" id="PF00990">
    <property type="entry name" value="GGDEF"/>
    <property type="match status" value="1"/>
</dbReference>
<dbReference type="Gene3D" id="3.30.70.270">
    <property type="match status" value="1"/>
</dbReference>
<comment type="caution">
    <text evidence="3">The sequence shown here is derived from an EMBL/GenBank/DDBJ whole genome shotgun (WGS) entry which is preliminary data.</text>
</comment>
<reference evidence="3 4" key="1">
    <citation type="submission" date="2019-08" db="EMBL/GenBank/DDBJ databases">
        <title>In-depth cultivation of the pig gut microbiome towards novel bacterial diversity and tailored functional studies.</title>
        <authorList>
            <person name="Wylensek D."/>
            <person name="Hitch T.C.A."/>
            <person name="Clavel T."/>
        </authorList>
    </citation>
    <scope>NUCLEOTIDE SEQUENCE [LARGE SCALE GENOMIC DNA]</scope>
    <source>
        <strain evidence="3 4">MUC/MUC-530-WT-4D</strain>
    </source>
</reference>
<evidence type="ECO:0000259" key="2">
    <source>
        <dbReference type="PROSITE" id="PS50887"/>
    </source>
</evidence>
<dbReference type="InterPro" id="IPR050469">
    <property type="entry name" value="Diguanylate_Cyclase"/>
</dbReference>
<name>A0A6L5YUT4_9FIRM</name>
<sequence length="895" mass="101311">MYITEYEDKMKRKLKGKIAILMLFTLVIGMIKDIPVSAAQESGTEITATITVASNISKQDMQTYLDGFRKKYPGIQVEYQSHSDYENEVGQQIADNDYPDVLFVPGSIGADQYDQYFEPLGSKEELDKKYNYLESGKMNGDTVYGIPSSAYVNGILYNKEVFDKAGISETPKTIDDFLDDLRMIRQRTDAIPFYTNYAADWTLKVWEEYPFIEMTGDPDYRENGFVNELDPFLEGTTHYQVYGLLYDIVKDGLCEDNPEESNWDDSKVMLNEGKIGCMAIGSWALKQVKDSGNNGDAVAYMPFPNEIDGKQYMTISTDYCYAINKNSQQKEAARCYIDYMLDESGYALDHQVLSLVKTDPSPAAYGNMDNVVCLANNEASSENYRKKQILSTNLDLTNSTDEIKRVIEAAEGKRDETFDDIAKDWNERWESSRTEDMLEDSGTKVSVLGSVLSENYEVEFSETEQEYLDSLKKIRVGYLNDMPPYQYQTEDGFGGVSKELVDILKTEFGVSIEEVGYDSTQQIVDALKNGEIDMAAGIQKASEYAQDLKFSTDCIEYMEVMVKSDAQDTDKALTGTMAQTKGEYYSDFRTEASKTLDTDSLLDSLYAIENLKADFTVANYYSVYYYMQQNGLDHLSLIPVSQNGKLYFAYAKDVDTRLISVCNKVLYSIPEENKQIMLNNSLKSDQQKITMKRFIEANTIPCLLTITIIFIIIVLGVIFIMRDRDKIAKTDALTGMNNRYGIRDDIHRVYEKKLFPLAFAILDIDNFKKINDTLGHAGGDEALKLLASELRKLFPGDSLEGRYGGDEFVFCVWGKEPDVVEQGLQTLVQSMNRDLSYGDATAHISISLGAVLVRKADTYEEIFKAADRVLYEVKKNGKNGYQLKEFQKDEEGVLG</sequence>
<dbReference type="SUPFAM" id="SSF55073">
    <property type="entry name" value="Nucleotide cyclase"/>
    <property type="match status" value="1"/>
</dbReference>
<dbReference type="CDD" id="cd01949">
    <property type="entry name" value="GGDEF"/>
    <property type="match status" value="1"/>
</dbReference>
<dbReference type="GO" id="GO:0052621">
    <property type="term" value="F:diguanylate cyclase activity"/>
    <property type="evidence" value="ECO:0007669"/>
    <property type="project" value="TreeGrafter"/>
</dbReference>
<keyword evidence="1" id="KW-0812">Transmembrane</keyword>
<dbReference type="NCBIfam" id="TIGR00254">
    <property type="entry name" value="GGDEF"/>
    <property type="match status" value="1"/>
</dbReference>
<dbReference type="PANTHER" id="PTHR45138:SF9">
    <property type="entry name" value="DIGUANYLATE CYCLASE DGCM-RELATED"/>
    <property type="match status" value="1"/>
</dbReference>
<keyword evidence="1" id="KW-0472">Membrane</keyword>
<accession>A0A6L5YUT4</accession>
<dbReference type="Pfam" id="PF01547">
    <property type="entry name" value="SBP_bac_1"/>
    <property type="match status" value="1"/>
</dbReference>
<feature type="domain" description="GGDEF" evidence="2">
    <location>
        <begin position="755"/>
        <end position="886"/>
    </location>
</feature>
<protein>
    <submittedName>
        <fullName evidence="3">GGDEF domain-containing protein</fullName>
    </submittedName>
</protein>
<dbReference type="SUPFAM" id="SSF53850">
    <property type="entry name" value="Periplasmic binding protein-like II"/>
    <property type="match status" value="2"/>
</dbReference>
<keyword evidence="1" id="KW-1133">Transmembrane helix</keyword>
<evidence type="ECO:0000313" key="3">
    <source>
        <dbReference type="EMBL" id="MST75937.1"/>
    </source>
</evidence>
<dbReference type="PANTHER" id="PTHR45138">
    <property type="entry name" value="REGULATORY COMPONENTS OF SENSORY TRANSDUCTION SYSTEM"/>
    <property type="match status" value="1"/>
</dbReference>
<dbReference type="SMART" id="SM00062">
    <property type="entry name" value="PBPb"/>
    <property type="match status" value="1"/>
</dbReference>
<dbReference type="InterPro" id="IPR043128">
    <property type="entry name" value="Rev_trsase/Diguanyl_cyclase"/>
</dbReference>
<dbReference type="SMART" id="SM00267">
    <property type="entry name" value="GGDEF"/>
    <property type="match status" value="1"/>
</dbReference>
<dbReference type="InterPro" id="IPR006059">
    <property type="entry name" value="SBP"/>
</dbReference>
<dbReference type="InterPro" id="IPR029787">
    <property type="entry name" value="Nucleotide_cyclase"/>
</dbReference>
<organism evidence="3 4">
    <name type="scientific">Roseburia porci</name>
    <dbReference type="NCBI Taxonomy" id="2605790"/>
    <lineage>
        <taxon>Bacteria</taxon>
        <taxon>Bacillati</taxon>
        <taxon>Bacillota</taxon>
        <taxon>Clostridia</taxon>
        <taxon>Lachnospirales</taxon>
        <taxon>Lachnospiraceae</taxon>
        <taxon>Roseburia</taxon>
    </lineage>
</organism>
<dbReference type="AlphaFoldDB" id="A0A6L5YUT4"/>
<dbReference type="Proteomes" id="UP000474024">
    <property type="component" value="Unassembled WGS sequence"/>
</dbReference>
<dbReference type="InterPro" id="IPR000160">
    <property type="entry name" value="GGDEF_dom"/>
</dbReference>
<feature type="transmembrane region" description="Helical" evidence="1">
    <location>
        <begin position="703"/>
        <end position="721"/>
    </location>
</feature>
<evidence type="ECO:0000256" key="1">
    <source>
        <dbReference type="SAM" id="Phobius"/>
    </source>
</evidence>
<evidence type="ECO:0000313" key="4">
    <source>
        <dbReference type="Proteomes" id="UP000474024"/>
    </source>
</evidence>
<dbReference type="InterPro" id="IPR001638">
    <property type="entry name" value="Solute-binding_3/MltF_N"/>
</dbReference>
<keyword evidence="4" id="KW-1185">Reference proteome</keyword>
<dbReference type="Gene3D" id="3.40.190.10">
    <property type="entry name" value="Periplasmic binding protein-like II"/>
    <property type="match status" value="3"/>
</dbReference>
<proteinExistence type="predicted"/>
<dbReference type="PROSITE" id="PS50887">
    <property type="entry name" value="GGDEF"/>
    <property type="match status" value="1"/>
</dbReference>
<gene>
    <name evidence="3" type="ORF">FYJ75_13220</name>
</gene>